<evidence type="ECO:0000313" key="2">
    <source>
        <dbReference type="Proteomes" id="UP000243797"/>
    </source>
</evidence>
<dbReference type="STRING" id="2082308.A0A2K1QRD2"/>
<dbReference type="SUPFAM" id="SSF51197">
    <property type="entry name" value="Clavaminate synthase-like"/>
    <property type="match status" value="1"/>
</dbReference>
<dbReference type="Pfam" id="PF07350">
    <property type="entry name" value="Gig2-like"/>
    <property type="match status" value="1"/>
</dbReference>
<protein>
    <recommendedName>
        <fullName evidence="3">DUF1479-domain-containing protein</fullName>
    </recommendedName>
</protein>
<gene>
    <name evidence="1" type="ORF">CAC42_2997</name>
</gene>
<dbReference type="OrthoDB" id="8249012at2759"/>
<accession>A0A2K1QRD2</accession>
<dbReference type="InterPro" id="IPR027443">
    <property type="entry name" value="IPNS-like_sf"/>
</dbReference>
<sequence length="513" mass="56668">MNIGRARLAKHITASHKTRAAYTQIRTAAAAAVQRHEGTIADAFASLSGQKFAPLEPRFASLKQSLIAGHEDAVHASWNRLLDRLDAETKTIARLGSSVVPEIEYGDIATPDQKFSSEYRKRGVAVIRGVVPEEEAISMKHDIQSYVKANPHTKAFPPDNPQVFELYWSPSQMRARSHPSLLSAQRFILDYWHSKDPSAPLSNEPIIYADRLRIRQPGDSKFALGPHIDGGGPERWEPPGYGLGNVYSSIFEGNWEAYDPWEASCRLPVVSDLYAGAGSCTAFRMAQGWLSMSNTGPREGTLLVNPLLQLATAYVLLRPFFAPKHEPKGMLEGTCSSDELSDPQFLDKSNWSLELPASSWLHGATPGRGQELNTALHPHLRLDTTMVHVPKVKPGDYVAWNCDTIHAVDKVHEGKADSSVMYIPACPLTERNAEYLVRQRAAFLEGVPSPDFPGGEGEKRHIGRTEPADLAQMTNNGGMRAFGLARWDSERPDLSEGERRVMRSANNILGFNS</sequence>
<dbReference type="AlphaFoldDB" id="A0A2K1QRD2"/>
<dbReference type="InParanoid" id="A0A2K1QRD2"/>
<comment type="caution">
    <text evidence="1">The sequence shown here is derived from an EMBL/GenBank/DDBJ whole genome shotgun (WGS) entry which is preliminary data.</text>
</comment>
<dbReference type="Proteomes" id="UP000243797">
    <property type="component" value="Unassembled WGS sequence"/>
</dbReference>
<evidence type="ECO:0000313" key="1">
    <source>
        <dbReference type="EMBL" id="PNS17602.1"/>
    </source>
</evidence>
<evidence type="ECO:0008006" key="3">
    <source>
        <dbReference type="Google" id="ProtNLM"/>
    </source>
</evidence>
<reference evidence="1 2" key="1">
    <citation type="submission" date="2017-06" db="EMBL/GenBank/DDBJ databases">
        <title>Draft genome sequence of a variant of Elsinoe murrayae.</title>
        <authorList>
            <person name="Cheng Q."/>
        </authorList>
    </citation>
    <scope>NUCLEOTIDE SEQUENCE [LARGE SCALE GENOMIC DNA]</scope>
    <source>
        <strain evidence="1 2">CQ-2017a</strain>
    </source>
</reference>
<keyword evidence="2" id="KW-1185">Reference proteome</keyword>
<dbReference type="PANTHER" id="PTHR30613:SF1">
    <property type="entry name" value="DUF1479 DOMAIN PROTEIN (AFU_ORTHOLOGUE AFUA_5G09280)"/>
    <property type="match status" value="1"/>
</dbReference>
<proteinExistence type="predicted"/>
<dbReference type="PANTHER" id="PTHR30613">
    <property type="entry name" value="UNCHARACTERIZED PROTEIN YBIU-RELATED"/>
    <property type="match status" value="1"/>
</dbReference>
<organism evidence="1 2">
    <name type="scientific">Sphaceloma murrayae</name>
    <dbReference type="NCBI Taxonomy" id="2082308"/>
    <lineage>
        <taxon>Eukaryota</taxon>
        <taxon>Fungi</taxon>
        <taxon>Dikarya</taxon>
        <taxon>Ascomycota</taxon>
        <taxon>Pezizomycotina</taxon>
        <taxon>Dothideomycetes</taxon>
        <taxon>Dothideomycetidae</taxon>
        <taxon>Myriangiales</taxon>
        <taxon>Elsinoaceae</taxon>
        <taxon>Sphaceloma</taxon>
    </lineage>
</organism>
<dbReference type="Gene3D" id="2.60.120.330">
    <property type="entry name" value="B-lactam Antibiotic, Isopenicillin N Synthase, Chain"/>
    <property type="match status" value="1"/>
</dbReference>
<dbReference type="InterPro" id="IPR010856">
    <property type="entry name" value="Gig2-like"/>
</dbReference>
<dbReference type="EMBL" id="NKHZ01000049">
    <property type="protein sequence ID" value="PNS17602.1"/>
    <property type="molecule type" value="Genomic_DNA"/>
</dbReference>
<name>A0A2K1QRD2_9PEZI</name>